<feature type="compositionally biased region" description="Low complexity" evidence="1">
    <location>
        <begin position="84"/>
        <end position="109"/>
    </location>
</feature>
<gene>
    <name evidence="2" type="ORF">AVDCRST_MAG64-4489</name>
</gene>
<feature type="compositionally biased region" description="Basic residues" evidence="1">
    <location>
        <begin position="138"/>
        <end position="154"/>
    </location>
</feature>
<feature type="non-terminal residue" evidence="2">
    <location>
        <position position="242"/>
    </location>
</feature>
<feature type="compositionally biased region" description="Basic residues" evidence="1">
    <location>
        <begin position="160"/>
        <end position="176"/>
    </location>
</feature>
<reference evidence="2" key="1">
    <citation type="submission" date="2020-02" db="EMBL/GenBank/DDBJ databases">
        <authorList>
            <person name="Meier V. D."/>
        </authorList>
    </citation>
    <scope>NUCLEOTIDE SEQUENCE</scope>
    <source>
        <strain evidence="2">AVDCRST_MAG64</strain>
    </source>
</reference>
<dbReference type="GO" id="GO:0052906">
    <property type="term" value="F:tRNA (guanine(37)-N1)-methyltransferase activity"/>
    <property type="evidence" value="ECO:0007669"/>
    <property type="project" value="UniProtKB-EC"/>
</dbReference>
<feature type="compositionally biased region" description="Basic and acidic residues" evidence="1">
    <location>
        <begin position="58"/>
        <end position="67"/>
    </location>
</feature>
<feature type="compositionally biased region" description="Basic residues" evidence="1">
    <location>
        <begin position="188"/>
        <end position="209"/>
    </location>
</feature>
<accession>A0A6J4QHT2</accession>
<feature type="region of interest" description="Disordered" evidence="1">
    <location>
        <begin position="1"/>
        <end position="242"/>
    </location>
</feature>
<feature type="compositionally biased region" description="Basic residues" evidence="1">
    <location>
        <begin position="110"/>
        <end position="128"/>
    </location>
</feature>
<name>A0A6J4QHT2_9BACT</name>
<protein>
    <submittedName>
        <fullName evidence="2">tRNA (Guanine(37)-N(1))-methyltransferase</fullName>
        <ecNumber evidence="2">2.1.1.228</ecNumber>
    </submittedName>
</protein>
<dbReference type="EMBL" id="CADCUQ010001056">
    <property type="protein sequence ID" value="CAA9445359.1"/>
    <property type="molecule type" value="Genomic_DNA"/>
</dbReference>
<dbReference type="GO" id="GO:0032259">
    <property type="term" value="P:methylation"/>
    <property type="evidence" value="ECO:0007669"/>
    <property type="project" value="UniProtKB-KW"/>
</dbReference>
<keyword evidence="2" id="KW-0808">Transferase</keyword>
<feature type="compositionally biased region" description="Basic residues" evidence="1">
    <location>
        <begin position="68"/>
        <end position="80"/>
    </location>
</feature>
<dbReference type="AlphaFoldDB" id="A0A6J4QHT2"/>
<dbReference type="EC" id="2.1.1.228" evidence="2"/>
<evidence type="ECO:0000313" key="2">
    <source>
        <dbReference type="EMBL" id="CAA9445359.1"/>
    </source>
</evidence>
<sequence length="242" mass="26810">GASDRHPDPVSRDVRPGIGHEHPEAGGREGVGQLPPDQHPRLRDRRAQVGGRQAVRRRAGDGDDRPGAVRRRRNGRAARRAPRDPGAAHAAGPAVRPGDGRGFRPARAAAVRRRALRGLRRAHHRRPVAGRAEPGRLRPQRRRAGGDGRRRRGRPAPARRAGRRARGGRRELRRRAAGVPPVHPPARVPRHGRPRRPARRQPRGHRRLAHGTTQGPHARAAARPLERVLEEEPPGTSRTWRV</sequence>
<evidence type="ECO:0000256" key="1">
    <source>
        <dbReference type="SAM" id="MobiDB-lite"/>
    </source>
</evidence>
<feature type="compositionally biased region" description="Basic and acidic residues" evidence="1">
    <location>
        <begin position="1"/>
        <end position="27"/>
    </location>
</feature>
<feature type="compositionally biased region" description="Basic and acidic residues" evidence="1">
    <location>
        <begin position="38"/>
        <end position="47"/>
    </location>
</feature>
<organism evidence="2">
    <name type="scientific">uncultured Phycisphaerae bacterium</name>
    <dbReference type="NCBI Taxonomy" id="904963"/>
    <lineage>
        <taxon>Bacteria</taxon>
        <taxon>Pseudomonadati</taxon>
        <taxon>Planctomycetota</taxon>
        <taxon>Phycisphaerae</taxon>
        <taxon>environmental samples</taxon>
    </lineage>
</organism>
<feature type="non-terminal residue" evidence="2">
    <location>
        <position position="1"/>
    </location>
</feature>
<proteinExistence type="predicted"/>
<keyword evidence="2" id="KW-0489">Methyltransferase</keyword>